<dbReference type="EMBL" id="FONL01000021">
    <property type="protein sequence ID" value="SFE81748.1"/>
    <property type="molecule type" value="Genomic_DNA"/>
</dbReference>
<dbReference type="SMART" id="SM00014">
    <property type="entry name" value="acidPPc"/>
    <property type="match status" value="1"/>
</dbReference>
<name>A0A1I2DMQ9_9FIRM</name>
<protein>
    <submittedName>
        <fullName evidence="3">PAP2 superfamily protein</fullName>
    </submittedName>
</protein>
<feature type="transmembrane region" description="Helical" evidence="1">
    <location>
        <begin position="51"/>
        <end position="68"/>
    </location>
</feature>
<dbReference type="PANTHER" id="PTHR14969:SF13">
    <property type="entry name" value="AT30094P"/>
    <property type="match status" value="1"/>
</dbReference>
<evidence type="ECO:0000313" key="4">
    <source>
        <dbReference type="Proteomes" id="UP000198896"/>
    </source>
</evidence>
<feature type="transmembrane region" description="Helical" evidence="1">
    <location>
        <begin position="183"/>
        <end position="201"/>
    </location>
</feature>
<dbReference type="SUPFAM" id="SSF48317">
    <property type="entry name" value="Acid phosphatase/Vanadium-dependent haloperoxidase"/>
    <property type="match status" value="1"/>
</dbReference>
<feature type="transmembrane region" description="Helical" evidence="1">
    <location>
        <begin position="259"/>
        <end position="275"/>
    </location>
</feature>
<evidence type="ECO:0000256" key="1">
    <source>
        <dbReference type="SAM" id="Phobius"/>
    </source>
</evidence>
<dbReference type="PANTHER" id="PTHR14969">
    <property type="entry name" value="SPHINGOSINE-1-PHOSPHATE PHOSPHOHYDROLASE"/>
    <property type="match status" value="1"/>
</dbReference>
<feature type="domain" description="Phosphatidic acid phosphatase type 2/haloperoxidase" evidence="2">
    <location>
        <begin position="50"/>
        <end position="168"/>
    </location>
</feature>
<keyword evidence="1" id="KW-0472">Membrane</keyword>
<keyword evidence="1" id="KW-0812">Transmembrane</keyword>
<accession>A0A1I2DMQ9</accession>
<dbReference type="AlphaFoldDB" id="A0A1I2DMQ9"/>
<sequence>MDIQYLLFLQDFRNSIDNALTPFMEGVSMFAVTYLILFPVYYYWNRNKKDGLYALVAYYFCMVITPLVKLTACVYRPWIRDSRIVPAGKAIVTATGYSFPSGHTTTAVPLAGGMVVNTWKNPRLRVASVLFAAFIVLTMFSRNYLGVHTPQDVCVGFGVSVLSLFFTAKLFRYLDAHPEKENRLLLAGFVFCCLALVYITLKPYPMDYTAGGKLLVDPQKMMNDGYGDTGKMMGFIIARFVEKTWIRFEAAGSGTGRRLLCILGLVLMVLLKKFFSPVMVHTFGSHWGKLFFSIIYTFYYIALFPIVLKMYDK</sequence>
<dbReference type="Gene3D" id="1.20.144.10">
    <property type="entry name" value="Phosphatidic acid phosphatase type 2/haloperoxidase"/>
    <property type="match status" value="1"/>
</dbReference>
<dbReference type="OrthoDB" id="9789113at2"/>
<feature type="transmembrane region" description="Helical" evidence="1">
    <location>
        <begin position="153"/>
        <end position="171"/>
    </location>
</feature>
<keyword evidence="1" id="KW-1133">Transmembrane helix</keyword>
<feature type="transmembrane region" description="Helical" evidence="1">
    <location>
        <begin position="287"/>
        <end position="308"/>
    </location>
</feature>
<keyword evidence="4" id="KW-1185">Reference proteome</keyword>
<evidence type="ECO:0000313" key="3">
    <source>
        <dbReference type="EMBL" id="SFE81748.1"/>
    </source>
</evidence>
<evidence type="ECO:0000259" key="2">
    <source>
        <dbReference type="SMART" id="SM00014"/>
    </source>
</evidence>
<feature type="transmembrane region" description="Helical" evidence="1">
    <location>
        <begin position="124"/>
        <end position="141"/>
    </location>
</feature>
<dbReference type="STRING" id="1123323.SAMN05216245_12137"/>
<dbReference type="Proteomes" id="UP000198896">
    <property type="component" value="Unassembled WGS sequence"/>
</dbReference>
<organism evidence="3 4">
    <name type="scientific">Succiniclasticum ruminis DSM 9236</name>
    <dbReference type="NCBI Taxonomy" id="1123323"/>
    <lineage>
        <taxon>Bacteria</taxon>
        <taxon>Bacillati</taxon>
        <taxon>Bacillota</taxon>
        <taxon>Negativicutes</taxon>
        <taxon>Acidaminococcales</taxon>
        <taxon>Acidaminococcaceae</taxon>
        <taxon>Succiniclasticum</taxon>
    </lineage>
</organism>
<reference evidence="3 4" key="1">
    <citation type="submission" date="2016-10" db="EMBL/GenBank/DDBJ databases">
        <authorList>
            <person name="de Groot N.N."/>
        </authorList>
    </citation>
    <scope>NUCLEOTIDE SEQUENCE [LARGE SCALE GENOMIC DNA]</scope>
    <source>
        <strain evidence="3 4">DSM 9236</strain>
    </source>
</reference>
<dbReference type="InterPro" id="IPR000326">
    <property type="entry name" value="PAP2/HPO"/>
</dbReference>
<feature type="transmembrane region" description="Helical" evidence="1">
    <location>
        <begin position="20"/>
        <end position="44"/>
    </location>
</feature>
<dbReference type="RefSeq" id="WP_093914191.1">
    <property type="nucleotide sequence ID" value="NZ_FONL01000021.1"/>
</dbReference>
<proteinExistence type="predicted"/>
<gene>
    <name evidence="3" type="ORF">SAMN05216245_12137</name>
</gene>
<dbReference type="InterPro" id="IPR036938">
    <property type="entry name" value="PAP2/HPO_sf"/>
</dbReference>
<dbReference type="Pfam" id="PF01569">
    <property type="entry name" value="PAP2"/>
    <property type="match status" value="1"/>
</dbReference>